<proteinExistence type="predicted"/>
<dbReference type="EMBL" id="CP002582">
    <property type="protein sequence ID" value="ADZ85678.1"/>
    <property type="molecule type" value="Genomic_DNA"/>
</dbReference>
<reference evidence="2 3" key="1">
    <citation type="journal article" date="2011" name="J. Bacteriol.">
        <title>Complete genome sequence of the cellulose-degrading bacterium Cellulosilyticum lentocellum.</title>
        <authorList>
            <consortium name="US DOE Joint Genome Institute"/>
            <person name="Miller D.A."/>
            <person name="Suen G."/>
            <person name="Bruce D."/>
            <person name="Copeland A."/>
            <person name="Cheng J.F."/>
            <person name="Detter C."/>
            <person name="Goodwin L.A."/>
            <person name="Han C.S."/>
            <person name="Hauser L.J."/>
            <person name="Land M.L."/>
            <person name="Lapidus A."/>
            <person name="Lucas S."/>
            <person name="Meincke L."/>
            <person name="Pitluck S."/>
            <person name="Tapia R."/>
            <person name="Teshima H."/>
            <person name="Woyke T."/>
            <person name="Fox B.G."/>
            <person name="Angert E.R."/>
            <person name="Currie C.R."/>
        </authorList>
    </citation>
    <scope>NUCLEOTIDE SEQUENCE [LARGE SCALE GENOMIC DNA]</scope>
    <source>
        <strain evidence="3">ATCC 49066 / DSM 5427 / NCIMB 11756 / RHM5</strain>
    </source>
</reference>
<evidence type="ECO:0000259" key="1">
    <source>
        <dbReference type="PROSITE" id="PS50943"/>
    </source>
</evidence>
<dbReference type="PROSITE" id="PS50943">
    <property type="entry name" value="HTH_CROC1"/>
    <property type="match status" value="1"/>
</dbReference>
<dbReference type="eggNOG" id="COG1813">
    <property type="taxonomic scope" value="Bacteria"/>
</dbReference>
<sequence length="172" mass="19632">MGKKATKAADNVYCIARYKAAEEDSRFNSRESTAELIGMDRTRLARIELGTVNPYPEEVLQLAKAYGSPELCNVYCSKQCPIGEKTVRTIEIEEFDRIALKALGSLQNADELREKLIQIAADGVISEDEHEDFNHILEELQRISMNAQALQLWADKHIELIHNREENQNERK</sequence>
<feature type="domain" description="HTH cro/C1-type" evidence="1">
    <location>
        <begin position="34"/>
        <end position="74"/>
    </location>
</feature>
<protein>
    <submittedName>
        <fullName evidence="2">Helix-turn-helix domain protein</fullName>
    </submittedName>
</protein>
<dbReference type="InterPro" id="IPR010982">
    <property type="entry name" value="Lambda_DNA-bd_dom_sf"/>
</dbReference>
<dbReference type="RefSeq" id="WP_013658951.1">
    <property type="nucleotide sequence ID" value="NC_015275.1"/>
</dbReference>
<evidence type="ECO:0000313" key="3">
    <source>
        <dbReference type="Proteomes" id="UP000008467"/>
    </source>
</evidence>
<evidence type="ECO:0000313" key="2">
    <source>
        <dbReference type="EMBL" id="ADZ85678.1"/>
    </source>
</evidence>
<name>F2JL33_CELLD</name>
<dbReference type="STRING" id="642492.Clole_4000"/>
<dbReference type="KEGG" id="cle:Clole_4000"/>
<dbReference type="InterPro" id="IPR001387">
    <property type="entry name" value="Cro/C1-type_HTH"/>
</dbReference>
<dbReference type="CDD" id="cd00093">
    <property type="entry name" value="HTH_XRE"/>
    <property type="match status" value="1"/>
</dbReference>
<accession>F2JL33</accession>
<dbReference type="AlphaFoldDB" id="F2JL33"/>
<organism evidence="2 3">
    <name type="scientific">Cellulosilyticum lentocellum (strain ATCC 49066 / DSM 5427 / NCIMB 11756 / RHM5)</name>
    <name type="common">Clostridium lentocellum</name>
    <dbReference type="NCBI Taxonomy" id="642492"/>
    <lineage>
        <taxon>Bacteria</taxon>
        <taxon>Bacillati</taxon>
        <taxon>Bacillota</taxon>
        <taxon>Clostridia</taxon>
        <taxon>Lachnospirales</taxon>
        <taxon>Cellulosilyticaceae</taxon>
        <taxon>Cellulosilyticum</taxon>
    </lineage>
</organism>
<dbReference type="Proteomes" id="UP000008467">
    <property type="component" value="Chromosome"/>
</dbReference>
<keyword evidence="3" id="KW-1185">Reference proteome</keyword>
<dbReference type="HOGENOM" id="CLU_120937_1_0_9"/>
<dbReference type="GO" id="GO:0003677">
    <property type="term" value="F:DNA binding"/>
    <property type="evidence" value="ECO:0007669"/>
    <property type="project" value="InterPro"/>
</dbReference>
<dbReference type="Pfam" id="PF01381">
    <property type="entry name" value="HTH_3"/>
    <property type="match status" value="1"/>
</dbReference>
<gene>
    <name evidence="2" type="ordered locus">Clole_4000</name>
</gene>
<dbReference type="Gene3D" id="1.10.260.40">
    <property type="entry name" value="lambda repressor-like DNA-binding domains"/>
    <property type="match status" value="1"/>
</dbReference>